<evidence type="ECO:0008006" key="5">
    <source>
        <dbReference type="Google" id="ProtNLM"/>
    </source>
</evidence>
<reference evidence="3" key="2">
    <citation type="submission" date="2023-01" db="EMBL/GenBank/DDBJ databases">
        <authorList>
            <person name="Sun Q."/>
            <person name="Evtushenko L."/>
        </authorList>
    </citation>
    <scope>NUCLEOTIDE SEQUENCE</scope>
    <source>
        <strain evidence="3">VKM Ac-1020</strain>
    </source>
</reference>
<dbReference type="EMBL" id="BSEJ01000010">
    <property type="protein sequence ID" value="GLJ62042.1"/>
    <property type="molecule type" value="Genomic_DNA"/>
</dbReference>
<keyword evidence="2" id="KW-0812">Transmembrane</keyword>
<evidence type="ECO:0000256" key="2">
    <source>
        <dbReference type="SAM" id="Phobius"/>
    </source>
</evidence>
<name>A0A9W6H3R1_9MICO</name>
<evidence type="ECO:0000313" key="4">
    <source>
        <dbReference type="Proteomes" id="UP001142462"/>
    </source>
</evidence>
<feature type="region of interest" description="Disordered" evidence="1">
    <location>
        <begin position="186"/>
        <end position="208"/>
    </location>
</feature>
<dbReference type="AlphaFoldDB" id="A0A9W6H3R1"/>
<dbReference type="RefSeq" id="WP_271173739.1">
    <property type="nucleotide sequence ID" value="NZ_BSEJ01000010.1"/>
</dbReference>
<keyword evidence="2" id="KW-0472">Membrane</keyword>
<keyword evidence="2" id="KW-1133">Transmembrane helix</keyword>
<gene>
    <name evidence="3" type="ORF">GCM10017576_21720</name>
</gene>
<feature type="transmembrane region" description="Helical" evidence="2">
    <location>
        <begin position="24"/>
        <end position="44"/>
    </location>
</feature>
<comment type="caution">
    <text evidence="3">The sequence shown here is derived from an EMBL/GenBank/DDBJ whole genome shotgun (WGS) entry which is preliminary data.</text>
</comment>
<dbReference type="Proteomes" id="UP001142462">
    <property type="component" value="Unassembled WGS sequence"/>
</dbReference>
<evidence type="ECO:0000256" key="1">
    <source>
        <dbReference type="SAM" id="MobiDB-lite"/>
    </source>
</evidence>
<accession>A0A9W6H3R1</accession>
<reference evidence="3" key="1">
    <citation type="journal article" date="2014" name="Int. J. Syst. Evol. Microbiol.">
        <title>Complete genome sequence of Corynebacterium casei LMG S-19264T (=DSM 44701T), isolated from a smear-ripened cheese.</title>
        <authorList>
            <consortium name="US DOE Joint Genome Institute (JGI-PGF)"/>
            <person name="Walter F."/>
            <person name="Albersmeier A."/>
            <person name="Kalinowski J."/>
            <person name="Ruckert C."/>
        </authorList>
    </citation>
    <scope>NUCLEOTIDE SEQUENCE</scope>
    <source>
        <strain evidence="3">VKM Ac-1020</strain>
    </source>
</reference>
<evidence type="ECO:0000313" key="3">
    <source>
        <dbReference type="EMBL" id="GLJ62042.1"/>
    </source>
</evidence>
<sequence>MAVDVIRLHATPAHAARARKAERGIVLVSLIPGAFGVLFLWLGVLKPLIDGEPVTVAGVIFTLVFLGIVVGAILWARHARATSLRSVGPDGLVFAVSTQQLTLADRVIPWSEIASIAFRRTLELSTDATGTAAAAGRRIGQRLAANSGRSYHNVIVTKTDGSTVKFPFGSYLGDLEFEQAQAATRSVSPVPVKRTGNYPDADDVELPI</sequence>
<protein>
    <recommendedName>
        <fullName evidence="5">PH domain-containing protein</fullName>
    </recommendedName>
</protein>
<feature type="transmembrane region" description="Helical" evidence="2">
    <location>
        <begin position="56"/>
        <end position="76"/>
    </location>
</feature>
<keyword evidence="4" id="KW-1185">Reference proteome</keyword>
<organism evidence="3 4">
    <name type="scientific">Microbacterium barkeri</name>
    <dbReference type="NCBI Taxonomy" id="33917"/>
    <lineage>
        <taxon>Bacteria</taxon>
        <taxon>Bacillati</taxon>
        <taxon>Actinomycetota</taxon>
        <taxon>Actinomycetes</taxon>
        <taxon>Micrococcales</taxon>
        <taxon>Microbacteriaceae</taxon>
        <taxon>Microbacterium</taxon>
    </lineage>
</organism>
<proteinExistence type="predicted"/>